<dbReference type="Gene3D" id="1.20.1250.20">
    <property type="entry name" value="MFS general substrate transporter like domains"/>
    <property type="match status" value="1"/>
</dbReference>
<dbReference type="Pfam" id="PF03092">
    <property type="entry name" value="BT1"/>
    <property type="match status" value="1"/>
</dbReference>
<comment type="similarity">
    <text evidence="2">Belongs to the major facilitator superfamily. Folate-biopterin transporter (TC 2.A.71) family.</text>
</comment>
<dbReference type="InterPro" id="IPR036259">
    <property type="entry name" value="MFS_trans_sf"/>
</dbReference>
<feature type="transmembrane region" description="Helical" evidence="9">
    <location>
        <begin position="585"/>
        <end position="605"/>
    </location>
</feature>
<evidence type="ECO:0000313" key="11">
    <source>
        <dbReference type="Proteomes" id="UP000591131"/>
    </source>
</evidence>
<dbReference type="PANTHER" id="PTHR31585">
    <property type="entry name" value="FOLATE-BIOPTERIN TRANSPORTER 1, CHLOROPLASTIC"/>
    <property type="match status" value="1"/>
</dbReference>
<keyword evidence="3" id="KW-0813">Transport</keyword>
<accession>A0A7J6MED8</accession>
<evidence type="ECO:0000256" key="9">
    <source>
        <dbReference type="SAM" id="Phobius"/>
    </source>
</evidence>
<comment type="caution">
    <text evidence="10">The sequence shown here is derived from an EMBL/GenBank/DDBJ whole genome shotgun (WGS) entry which is preliminary data.</text>
</comment>
<evidence type="ECO:0000256" key="8">
    <source>
        <dbReference type="SAM" id="MobiDB-lite"/>
    </source>
</evidence>
<dbReference type="SUPFAM" id="SSF103473">
    <property type="entry name" value="MFS general substrate transporter"/>
    <property type="match status" value="1"/>
</dbReference>
<proteinExistence type="inferred from homology"/>
<evidence type="ECO:0000256" key="5">
    <source>
        <dbReference type="ARBA" id="ARBA00022989"/>
    </source>
</evidence>
<feature type="transmembrane region" description="Helical" evidence="9">
    <location>
        <begin position="642"/>
        <end position="662"/>
    </location>
</feature>
<evidence type="ECO:0000256" key="2">
    <source>
        <dbReference type="ARBA" id="ARBA00007015"/>
    </source>
</evidence>
<dbReference type="Proteomes" id="UP000591131">
    <property type="component" value="Unassembled WGS sequence"/>
</dbReference>
<dbReference type="AlphaFoldDB" id="A0A7J6MED8"/>
<keyword evidence="4 9" id="KW-0812">Transmembrane</keyword>
<sequence length="798" mass="87150">MKSDAQVVSLELKLVEYLWGRNPKTNGPIAELESCIRDYMPSVGYSLNCPKERITLSSQPKYLLTRKGVVVGVHANWNDLALWPVVDGGGDDSVLLEPGCDPRGSVFAYDADGDRLMVLYDGNSRLMIHYIGDKTRPPSVLAIKGIPNGLTNGVIAFSRGYLYCIFTQKANLEVYCIKVDGIGGGALARMVWSHAVAANVSCSPSLKCRSTDEAIIDILFRARADGFRLAVLRFSSDDSPTVTRCTMTRLPELDGRLQNLEAQYVGFIGDSWIGALGERLSITPSSAGMKSHWLMVVDREGHFVGCAMKGIGSIDIKQIVTGVSDVVYVMAEKKAAFSGWPSEGSSWKSPNREWHDGAPLPASCELYAFHVYKGDERLERLIELADRHLPQQPKVEEESRREVASVDYPTHADPDLESELYLLKTENDLLKQKCKKEGRVATLTEEMGELVRMQAATISRLENELKMTRDECRQLKHRLQGKYKKGKENSVITENSTPRKKAHSGVSSLIEKYSPESPTKRGPQRRPDSPQRTWLDVSSVTRLRPLPAHKYLHLSALVTGLGSITTLAVPFLLKDVMHLHPAETALLGAIASIPMLFKPAVAVASDALPMFGYRRKPYIALGSLAHSMGLVALAHLPSAAGFVPIALIVVAMSTASAIVGTVKDTLMLEESKRPGVDGAHLISDMSILTTGGALSVSYLSGALLHVLSSQSLMQLAAAGPLLLAGAALLIDEQPVVHHEHQRTTAAISTSLESVLEGCSPLSGPLQLLAATILMPSYGTALFYYYVRCFTVHLRRRLN</sequence>
<dbReference type="EMBL" id="JAAPAO010000161">
    <property type="protein sequence ID" value="KAF4669958.1"/>
    <property type="molecule type" value="Genomic_DNA"/>
</dbReference>
<evidence type="ECO:0000313" key="10">
    <source>
        <dbReference type="EMBL" id="KAF4669958.1"/>
    </source>
</evidence>
<dbReference type="PANTHER" id="PTHR31585:SF0">
    <property type="entry name" value="FOLATE-BIOPTERIN TRANSPORTER 1, CHLOROPLASTIC"/>
    <property type="match status" value="1"/>
</dbReference>
<feature type="region of interest" description="Disordered" evidence="8">
    <location>
        <begin position="478"/>
        <end position="532"/>
    </location>
</feature>
<protein>
    <submittedName>
        <fullName evidence="10">Uncharacterized protein</fullName>
    </submittedName>
</protein>
<feature type="transmembrane region" description="Helical" evidence="9">
    <location>
        <begin position="765"/>
        <end position="786"/>
    </location>
</feature>
<evidence type="ECO:0000256" key="7">
    <source>
        <dbReference type="SAM" id="Coils"/>
    </source>
</evidence>
<organism evidence="10 11">
    <name type="scientific">Perkinsus chesapeaki</name>
    <name type="common">Clam parasite</name>
    <name type="synonym">Perkinsus andrewsi</name>
    <dbReference type="NCBI Taxonomy" id="330153"/>
    <lineage>
        <taxon>Eukaryota</taxon>
        <taxon>Sar</taxon>
        <taxon>Alveolata</taxon>
        <taxon>Perkinsozoa</taxon>
        <taxon>Perkinsea</taxon>
        <taxon>Perkinsida</taxon>
        <taxon>Perkinsidae</taxon>
        <taxon>Perkinsus</taxon>
    </lineage>
</organism>
<feature type="transmembrane region" description="Helical" evidence="9">
    <location>
        <begin position="617"/>
        <end position="636"/>
    </location>
</feature>
<dbReference type="GO" id="GO:0016020">
    <property type="term" value="C:membrane"/>
    <property type="evidence" value="ECO:0007669"/>
    <property type="project" value="UniProtKB-SubCell"/>
</dbReference>
<evidence type="ECO:0000256" key="4">
    <source>
        <dbReference type="ARBA" id="ARBA00022692"/>
    </source>
</evidence>
<comment type="subcellular location">
    <subcellularLocation>
        <location evidence="1">Membrane</location>
        <topology evidence="1">Multi-pass membrane protein</topology>
    </subcellularLocation>
</comment>
<keyword evidence="7" id="KW-0175">Coiled coil</keyword>
<feature type="transmembrane region" description="Helical" evidence="9">
    <location>
        <begin position="551"/>
        <end position="573"/>
    </location>
</feature>
<keyword evidence="6 9" id="KW-0472">Membrane</keyword>
<dbReference type="InterPro" id="IPR039309">
    <property type="entry name" value="BT1"/>
</dbReference>
<dbReference type="OrthoDB" id="432484at2759"/>
<feature type="coiled-coil region" evidence="7">
    <location>
        <begin position="451"/>
        <end position="478"/>
    </location>
</feature>
<reference evidence="10 11" key="1">
    <citation type="submission" date="2020-04" db="EMBL/GenBank/DDBJ databases">
        <title>Perkinsus chesapeaki whole genome sequence.</title>
        <authorList>
            <person name="Bogema D.R."/>
        </authorList>
    </citation>
    <scope>NUCLEOTIDE SEQUENCE [LARGE SCALE GENOMIC DNA]</scope>
    <source>
        <strain evidence="10">ATCC PRA-425</strain>
    </source>
</reference>
<feature type="transmembrane region" description="Helical" evidence="9">
    <location>
        <begin position="712"/>
        <end position="730"/>
    </location>
</feature>
<name>A0A7J6MED8_PERCH</name>
<gene>
    <name evidence="10" type="ORF">FOL47_002292</name>
</gene>
<evidence type="ECO:0000256" key="6">
    <source>
        <dbReference type="ARBA" id="ARBA00023136"/>
    </source>
</evidence>
<evidence type="ECO:0000256" key="1">
    <source>
        <dbReference type="ARBA" id="ARBA00004141"/>
    </source>
</evidence>
<evidence type="ECO:0000256" key="3">
    <source>
        <dbReference type="ARBA" id="ARBA00022448"/>
    </source>
</evidence>
<keyword evidence="11" id="KW-1185">Reference proteome</keyword>
<keyword evidence="5 9" id="KW-1133">Transmembrane helix</keyword>